<comment type="caution">
    <text evidence="1">The sequence shown here is derived from an EMBL/GenBank/DDBJ whole genome shotgun (WGS) entry which is preliminary data.</text>
</comment>
<keyword evidence="2" id="KW-1185">Reference proteome</keyword>
<protein>
    <submittedName>
        <fullName evidence="1">Uncharacterized protein</fullName>
    </submittedName>
</protein>
<dbReference type="RefSeq" id="WP_135530694.1">
    <property type="nucleotide sequence ID" value="NZ_SRKZ01000003.1"/>
</dbReference>
<dbReference type="AlphaFoldDB" id="A0A4Z0MMS8"/>
<dbReference type="OrthoDB" id="882313at2"/>
<evidence type="ECO:0000313" key="2">
    <source>
        <dbReference type="Proteomes" id="UP000298284"/>
    </source>
</evidence>
<gene>
    <name evidence="1" type="ORF">EU557_12000</name>
</gene>
<dbReference type="Proteomes" id="UP000298284">
    <property type="component" value="Unassembled WGS sequence"/>
</dbReference>
<sequence>MAIRIVAPEFAHSSEVMIAIKNQLERYHTKYNAPDPTGPSLPEVYQKLAGAERLIWHTQPWHIYLDDYDYPDGWPAWALRLPHSSWPYEDGSEYLAVQTGWMWVGQLPTRATEQPTP</sequence>
<reference evidence="1 2" key="1">
    <citation type="submission" date="2019-04" db="EMBL/GenBank/DDBJ databases">
        <authorList>
            <person name="Feng G."/>
            <person name="Zhang J."/>
            <person name="Zhu H."/>
        </authorList>
    </citation>
    <scope>NUCLEOTIDE SEQUENCE [LARGE SCALE GENOMIC DNA]</scope>
    <source>
        <strain evidence="1 2">JCM 19491</strain>
    </source>
</reference>
<proteinExistence type="predicted"/>
<organism evidence="1 2">
    <name type="scientific">Hymenobacter wooponensis</name>
    <dbReference type="NCBI Taxonomy" id="1525360"/>
    <lineage>
        <taxon>Bacteria</taxon>
        <taxon>Pseudomonadati</taxon>
        <taxon>Bacteroidota</taxon>
        <taxon>Cytophagia</taxon>
        <taxon>Cytophagales</taxon>
        <taxon>Hymenobacteraceae</taxon>
        <taxon>Hymenobacter</taxon>
    </lineage>
</organism>
<dbReference type="EMBL" id="SRKZ01000003">
    <property type="protein sequence ID" value="TGD80547.1"/>
    <property type="molecule type" value="Genomic_DNA"/>
</dbReference>
<name>A0A4Z0MMS8_9BACT</name>
<evidence type="ECO:0000313" key="1">
    <source>
        <dbReference type="EMBL" id="TGD80547.1"/>
    </source>
</evidence>
<accession>A0A4Z0MMS8</accession>